<dbReference type="AlphaFoldDB" id="A0A2I0U4C7"/>
<reference evidence="3" key="1">
    <citation type="submission" date="2017-11" db="EMBL/GenBank/DDBJ databases">
        <authorList>
            <person name="Lima N.C."/>
            <person name="Parody-Merino A.M."/>
            <person name="Battley P.F."/>
            <person name="Fidler A.E."/>
            <person name="Prosdocimi F."/>
        </authorList>
    </citation>
    <scope>NUCLEOTIDE SEQUENCE [LARGE SCALE GENOMIC DNA]</scope>
</reference>
<evidence type="ECO:0000313" key="2">
    <source>
        <dbReference type="EMBL" id="PKU40823.1"/>
    </source>
</evidence>
<organism evidence="2 3">
    <name type="scientific">Limosa lapponica baueri</name>
    <dbReference type="NCBI Taxonomy" id="1758121"/>
    <lineage>
        <taxon>Eukaryota</taxon>
        <taxon>Metazoa</taxon>
        <taxon>Chordata</taxon>
        <taxon>Craniata</taxon>
        <taxon>Vertebrata</taxon>
        <taxon>Euteleostomi</taxon>
        <taxon>Archelosauria</taxon>
        <taxon>Archosauria</taxon>
        <taxon>Dinosauria</taxon>
        <taxon>Saurischia</taxon>
        <taxon>Theropoda</taxon>
        <taxon>Coelurosauria</taxon>
        <taxon>Aves</taxon>
        <taxon>Neognathae</taxon>
        <taxon>Neoaves</taxon>
        <taxon>Charadriiformes</taxon>
        <taxon>Scolopacidae</taxon>
        <taxon>Limosa</taxon>
    </lineage>
</organism>
<evidence type="ECO:0000313" key="3">
    <source>
        <dbReference type="Proteomes" id="UP000233556"/>
    </source>
</evidence>
<dbReference type="OrthoDB" id="9395480at2759"/>
<feature type="compositionally biased region" description="Basic and acidic residues" evidence="1">
    <location>
        <begin position="29"/>
        <end position="39"/>
    </location>
</feature>
<accession>A0A2I0U4C7</accession>
<sequence length="204" mass="22184">MSSSVAGPRPLHVSLQGNGASGWGGHAEQGSREESEHEGVAGDGNICFLAQRRDGIHGMVLDKLIQVHGTVEYHEPTPASSKRDPLVAKAELINNGTIKVNSGADVHLQPLEDTMLEQVDAQRRLWPCVKLMLEQAPGRTCGPVERGTHAGADLLAGLVTPWKGPMLEQLVKNCSRWEGLMLEKFRKDCLPWEGLHTQAGEECE</sequence>
<name>A0A2I0U4C7_LIMLA</name>
<evidence type="ECO:0000256" key="1">
    <source>
        <dbReference type="SAM" id="MobiDB-lite"/>
    </source>
</evidence>
<keyword evidence="3" id="KW-1185">Reference proteome</keyword>
<dbReference type="Proteomes" id="UP000233556">
    <property type="component" value="Unassembled WGS sequence"/>
</dbReference>
<proteinExistence type="predicted"/>
<protein>
    <submittedName>
        <fullName evidence="2">Uncharacterized protein</fullName>
    </submittedName>
</protein>
<reference evidence="3" key="2">
    <citation type="submission" date="2017-12" db="EMBL/GenBank/DDBJ databases">
        <title>Genome sequence of the Bar-tailed Godwit (Limosa lapponica baueri).</title>
        <authorList>
            <person name="Lima N.C.B."/>
            <person name="Parody-Merino A.M."/>
            <person name="Battley P.F."/>
            <person name="Fidler A.E."/>
            <person name="Prosdocimi F."/>
        </authorList>
    </citation>
    <scope>NUCLEOTIDE SEQUENCE [LARGE SCALE GENOMIC DNA]</scope>
</reference>
<dbReference type="EMBL" id="KZ506202">
    <property type="protein sequence ID" value="PKU40823.1"/>
    <property type="molecule type" value="Genomic_DNA"/>
</dbReference>
<feature type="region of interest" description="Disordered" evidence="1">
    <location>
        <begin position="1"/>
        <end position="39"/>
    </location>
</feature>
<gene>
    <name evidence="2" type="ORF">llap_8879</name>
</gene>